<dbReference type="PROSITE" id="PS50893">
    <property type="entry name" value="ABC_TRANSPORTER_2"/>
    <property type="match status" value="1"/>
</dbReference>
<dbReference type="GO" id="GO:0015807">
    <property type="term" value="P:L-amino acid transport"/>
    <property type="evidence" value="ECO:0007669"/>
    <property type="project" value="TreeGrafter"/>
</dbReference>
<organism evidence="7 8">
    <name type="scientific">Rhizobium setariae</name>
    <dbReference type="NCBI Taxonomy" id="2801340"/>
    <lineage>
        <taxon>Bacteria</taxon>
        <taxon>Pseudomonadati</taxon>
        <taxon>Pseudomonadota</taxon>
        <taxon>Alphaproteobacteria</taxon>
        <taxon>Hyphomicrobiales</taxon>
        <taxon>Rhizobiaceae</taxon>
        <taxon>Rhizobium/Agrobacterium group</taxon>
        <taxon>Rhizobium</taxon>
    </lineage>
</organism>
<dbReference type="GO" id="GO:0016887">
    <property type="term" value="F:ATP hydrolysis activity"/>
    <property type="evidence" value="ECO:0007669"/>
    <property type="project" value="InterPro"/>
</dbReference>
<dbReference type="InterPro" id="IPR052156">
    <property type="entry name" value="BCAA_Transport_ATP-bd_LivF"/>
</dbReference>
<feature type="domain" description="ABC transporter" evidence="6">
    <location>
        <begin position="2"/>
        <end position="240"/>
    </location>
</feature>
<evidence type="ECO:0000313" key="7">
    <source>
        <dbReference type="EMBL" id="MBL0373414.1"/>
    </source>
</evidence>
<dbReference type="InterPro" id="IPR017871">
    <property type="entry name" value="ABC_transporter-like_CS"/>
</dbReference>
<proteinExistence type="inferred from homology"/>
<dbReference type="InterPro" id="IPR027417">
    <property type="entry name" value="P-loop_NTPase"/>
</dbReference>
<evidence type="ECO:0000256" key="5">
    <source>
        <dbReference type="ARBA" id="ARBA00022970"/>
    </source>
</evidence>
<keyword evidence="3" id="KW-0547">Nucleotide-binding</keyword>
<dbReference type="PANTHER" id="PTHR43820:SF4">
    <property type="entry name" value="HIGH-AFFINITY BRANCHED-CHAIN AMINO ACID TRANSPORT ATP-BINDING PROTEIN LIVF"/>
    <property type="match status" value="1"/>
</dbReference>
<dbReference type="SMART" id="SM00382">
    <property type="entry name" value="AAA"/>
    <property type="match status" value="1"/>
</dbReference>
<dbReference type="CDD" id="cd03224">
    <property type="entry name" value="ABC_TM1139_LivF_branched"/>
    <property type="match status" value="1"/>
</dbReference>
<keyword evidence="2" id="KW-0813">Transport</keyword>
<gene>
    <name evidence="7" type="ORF">JJB09_15360</name>
</gene>
<comment type="similarity">
    <text evidence="1">Belongs to the ABC transporter superfamily.</text>
</comment>
<dbReference type="Pfam" id="PF00005">
    <property type="entry name" value="ABC_tran"/>
    <property type="match status" value="1"/>
</dbReference>
<evidence type="ECO:0000256" key="4">
    <source>
        <dbReference type="ARBA" id="ARBA00022840"/>
    </source>
</evidence>
<dbReference type="Proteomes" id="UP000633219">
    <property type="component" value="Unassembled WGS sequence"/>
</dbReference>
<dbReference type="AlphaFoldDB" id="A0A936YSF3"/>
<reference evidence="7" key="1">
    <citation type="submission" date="2021-01" db="EMBL/GenBank/DDBJ databases">
        <title>Rhizobium sp. strain KVB221 16S ribosomal RNA gene Genome sequencing and assembly.</title>
        <authorList>
            <person name="Kang M."/>
        </authorList>
    </citation>
    <scope>NUCLEOTIDE SEQUENCE</scope>
    <source>
        <strain evidence="7">KVB221</strain>
    </source>
</reference>
<keyword evidence="4 7" id="KW-0067">ATP-binding</keyword>
<dbReference type="GO" id="GO:0005524">
    <property type="term" value="F:ATP binding"/>
    <property type="evidence" value="ECO:0007669"/>
    <property type="project" value="UniProtKB-KW"/>
</dbReference>
<keyword evidence="5" id="KW-0029">Amino-acid transport</keyword>
<evidence type="ECO:0000256" key="2">
    <source>
        <dbReference type="ARBA" id="ARBA00022448"/>
    </source>
</evidence>
<dbReference type="RefSeq" id="WP_201659856.1">
    <property type="nucleotide sequence ID" value="NZ_JAEQNC010000008.1"/>
</dbReference>
<dbReference type="PANTHER" id="PTHR43820">
    <property type="entry name" value="HIGH-AFFINITY BRANCHED-CHAIN AMINO ACID TRANSPORT ATP-BINDING PROTEIN LIVF"/>
    <property type="match status" value="1"/>
</dbReference>
<dbReference type="EMBL" id="JAEQNC010000008">
    <property type="protein sequence ID" value="MBL0373414.1"/>
    <property type="molecule type" value="Genomic_DNA"/>
</dbReference>
<evidence type="ECO:0000259" key="6">
    <source>
        <dbReference type="PROSITE" id="PS50893"/>
    </source>
</evidence>
<dbReference type="Gene3D" id="3.40.50.300">
    <property type="entry name" value="P-loop containing nucleotide triphosphate hydrolases"/>
    <property type="match status" value="1"/>
</dbReference>
<dbReference type="GO" id="GO:0015658">
    <property type="term" value="F:branched-chain amino acid transmembrane transporter activity"/>
    <property type="evidence" value="ECO:0007669"/>
    <property type="project" value="TreeGrafter"/>
</dbReference>
<protein>
    <submittedName>
        <fullName evidence="7">ABC transporter ATP-binding protein</fullName>
    </submittedName>
</protein>
<comment type="caution">
    <text evidence="7">The sequence shown here is derived from an EMBL/GenBank/DDBJ whole genome shotgun (WGS) entry which is preliminary data.</text>
</comment>
<evidence type="ECO:0000313" key="8">
    <source>
        <dbReference type="Proteomes" id="UP000633219"/>
    </source>
</evidence>
<dbReference type="SUPFAM" id="SSF52540">
    <property type="entry name" value="P-loop containing nucleoside triphosphate hydrolases"/>
    <property type="match status" value="1"/>
</dbReference>
<name>A0A936YSF3_9HYPH</name>
<keyword evidence="8" id="KW-1185">Reference proteome</keyword>
<evidence type="ECO:0000256" key="3">
    <source>
        <dbReference type="ARBA" id="ARBA00022741"/>
    </source>
</evidence>
<sequence>MLRLENAATGYGRIRVLDSLALELGEGRVLAVIGPNGAGKSTLMRAMCGSVPLWDGQVLYEGTDITRLSAEARSERGLILCPEGRRIFSSLSIEENLMLGATPLRGQLGRSFAGAVKDGLERAYSIFPILKERRQNSGGALSGGQQQMLAIARALMARPKLLLLDEPSLGLSPKMADDVYATLHLLKKQGLTIIVVEEAAGRPLALADDAIVMRNGCIVRRDSAEKLRQSGNLASAYLGVETA</sequence>
<evidence type="ECO:0000256" key="1">
    <source>
        <dbReference type="ARBA" id="ARBA00005417"/>
    </source>
</evidence>
<dbReference type="InterPro" id="IPR003593">
    <property type="entry name" value="AAA+_ATPase"/>
</dbReference>
<dbReference type="InterPro" id="IPR003439">
    <property type="entry name" value="ABC_transporter-like_ATP-bd"/>
</dbReference>
<accession>A0A936YSF3</accession>
<dbReference type="PROSITE" id="PS00211">
    <property type="entry name" value="ABC_TRANSPORTER_1"/>
    <property type="match status" value="1"/>
</dbReference>